<keyword evidence="2" id="KW-0472">Membrane</keyword>
<organism evidence="4">
    <name type="scientific">Petromyces alliaceus</name>
    <name type="common">Aspergillus alliaceus</name>
    <dbReference type="NCBI Taxonomy" id="209559"/>
    <lineage>
        <taxon>Eukaryota</taxon>
        <taxon>Fungi</taxon>
        <taxon>Dikarya</taxon>
        <taxon>Ascomycota</taxon>
        <taxon>Pezizomycotina</taxon>
        <taxon>Eurotiomycetes</taxon>
        <taxon>Eurotiomycetidae</taxon>
        <taxon>Eurotiales</taxon>
        <taxon>Aspergillaceae</taxon>
        <taxon>Aspergillus</taxon>
        <taxon>Aspergillus subgen. Circumdati</taxon>
    </lineage>
</organism>
<feature type="region of interest" description="Disordered" evidence="1">
    <location>
        <begin position="361"/>
        <end position="405"/>
    </location>
</feature>
<dbReference type="InterPro" id="IPR051176">
    <property type="entry name" value="Cent_Immune-Sig_Mod"/>
</dbReference>
<dbReference type="PANTHER" id="PTHR15715:SF37">
    <property type="entry name" value="LD47843P"/>
    <property type="match status" value="1"/>
</dbReference>
<proteinExistence type="predicted"/>
<protein>
    <recommendedName>
        <fullName evidence="3">FHA domain-containing protein</fullName>
    </recommendedName>
</protein>
<feature type="transmembrane region" description="Helical" evidence="2">
    <location>
        <begin position="662"/>
        <end position="683"/>
    </location>
</feature>
<dbReference type="EMBL" id="ML735215">
    <property type="protein sequence ID" value="KAE8396209.1"/>
    <property type="molecule type" value="Genomic_DNA"/>
</dbReference>
<sequence length="689" mass="74286">MSDAKAIVTLFPLNGSDILPYRSLIFTSNSDRVEIGRASKREKKNLIPTGNNGLFDSRVMSRNHARLRVCLDKKILYLSDGNSMHGTWVNGERVPVGKDIIVESGDEVVFGTEVVRGHETFPPLKVRCEQRWLESGPEFALNNSDDHFEKQTTNTFCVPDDDDDYDDEMMYDPVITAAESISESEGSDPGSESDDNSVMEISSPITSPPKGVDFIGSQQSPIDVDDKQAEQPLATPRMTPPSGVNALEEASNKFEDESYHVIHSDNALTLDSEEQSVAESSDWEDEDGDHADSADGSMPNLHSESDSDGDESDSDRISVRLSATPYLTAHQALQANTTCGVYDVSDRESYLTGKREAYSPDVTRHSEAHPEVGISPFNAPSSNVDEQNASRPVAAKNEADPSLPIQPTGKLFDHSLTGFNNEMINNAMAQASEKWKSLTTQSPVYLFPEHRSPRIPYKDGPFVNSPPCSINGINGIGRADGAVPTATATGNRVTETRATGVESSQMEAGDVPSYDQTGLSFASLLDIQRRQESSIQASTFDAVDPSALEITATQGQRLKRKAEDAGLDSQMDDAVAMQDVCPCAEVSYSVDEEPASEVELSLPDAQPQTTVPDLGNMPSQLTELCATHESEKADSSTPPVPESGRPSKRLKASGIANFRSHAATAVVGAVVGAIGTIAVLASLPADYFS</sequence>
<dbReference type="SUPFAM" id="SSF49879">
    <property type="entry name" value="SMAD/FHA domain"/>
    <property type="match status" value="1"/>
</dbReference>
<dbReference type="InterPro" id="IPR008984">
    <property type="entry name" value="SMAD_FHA_dom_sf"/>
</dbReference>
<feature type="domain" description="FHA" evidence="3">
    <location>
        <begin position="33"/>
        <end position="94"/>
    </location>
</feature>
<dbReference type="GO" id="GO:0005737">
    <property type="term" value="C:cytoplasm"/>
    <property type="evidence" value="ECO:0007669"/>
    <property type="project" value="TreeGrafter"/>
</dbReference>
<evidence type="ECO:0000259" key="3">
    <source>
        <dbReference type="PROSITE" id="PS50006"/>
    </source>
</evidence>
<evidence type="ECO:0000256" key="1">
    <source>
        <dbReference type="SAM" id="MobiDB-lite"/>
    </source>
</evidence>
<feature type="compositionally biased region" description="Acidic residues" evidence="1">
    <location>
        <begin position="271"/>
        <end position="289"/>
    </location>
</feature>
<dbReference type="Pfam" id="PF00498">
    <property type="entry name" value="FHA"/>
    <property type="match status" value="1"/>
</dbReference>
<dbReference type="Gene3D" id="2.60.200.20">
    <property type="match status" value="1"/>
</dbReference>
<evidence type="ECO:0000256" key="2">
    <source>
        <dbReference type="SAM" id="Phobius"/>
    </source>
</evidence>
<feature type="compositionally biased region" description="Low complexity" evidence="1">
    <location>
        <begin position="179"/>
        <end position="190"/>
    </location>
</feature>
<feature type="compositionally biased region" description="Polar residues" evidence="1">
    <location>
        <begin position="378"/>
        <end position="390"/>
    </location>
</feature>
<feature type="region of interest" description="Disordered" evidence="1">
    <location>
        <begin position="179"/>
        <end position="219"/>
    </location>
</feature>
<dbReference type="PANTHER" id="PTHR15715">
    <property type="entry name" value="CENTROSOMAL PROTEIN OF 170 KDA"/>
    <property type="match status" value="1"/>
</dbReference>
<name>A0A5N7CQM0_PETAA</name>
<evidence type="ECO:0000313" key="4">
    <source>
        <dbReference type="EMBL" id="KAE8396209.1"/>
    </source>
</evidence>
<accession>A0A5N7CQM0</accession>
<keyword evidence="2" id="KW-0812">Transmembrane</keyword>
<dbReference type="OrthoDB" id="4096268at2759"/>
<feature type="compositionally biased region" description="Basic and acidic residues" evidence="1">
    <location>
        <begin position="361"/>
        <end position="370"/>
    </location>
</feature>
<gene>
    <name evidence="4" type="ORF">BDV23DRAFT_143583</name>
</gene>
<dbReference type="Proteomes" id="UP000326877">
    <property type="component" value="Unassembled WGS sequence"/>
</dbReference>
<feature type="region of interest" description="Disordered" evidence="1">
    <location>
        <begin position="265"/>
        <end position="315"/>
    </location>
</feature>
<reference evidence="4" key="1">
    <citation type="submission" date="2019-04" db="EMBL/GenBank/DDBJ databases">
        <title>Friends and foes A comparative genomics studyof 23 Aspergillus species from section Flavi.</title>
        <authorList>
            <consortium name="DOE Joint Genome Institute"/>
            <person name="Kjaerbolling I."/>
            <person name="Vesth T."/>
            <person name="Frisvad J.C."/>
            <person name="Nybo J.L."/>
            <person name="Theobald S."/>
            <person name="Kildgaard S."/>
            <person name="Isbrandt T."/>
            <person name="Kuo A."/>
            <person name="Sato A."/>
            <person name="Lyhne E.K."/>
            <person name="Kogle M.E."/>
            <person name="Wiebenga A."/>
            <person name="Kun R.S."/>
            <person name="Lubbers R.J."/>
            <person name="Makela M.R."/>
            <person name="Barry K."/>
            <person name="Chovatia M."/>
            <person name="Clum A."/>
            <person name="Daum C."/>
            <person name="Haridas S."/>
            <person name="He G."/>
            <person name="LaButti K."/>
            <person name="Lipzen A."/>
            <person name="Mondo S."/>
            <person name="Riley R."/>
            <person name="Salamov A."/>
            <person name="Simmons B.A."/>
            <person name="Magnuson J.K."/>
            <person name="Henrissat B."/>
            <person name="Mortensen U.H."/>
            <person name="Larsen T.O."/>
            <person name="Devries R.P."/>
            <person name="Grigoriev I.V."/>
            <person name="Machida M."/>
            <person name="Baker S.E."/>
            <person name="Andersen M.R."/>
        </authorList>
    </citation>
    <scope>NUCLEOTIDE SEQUENCE [LARGE SCALE GENOMIC DNA]</scope>
    <source>
        <strain evidence="4">IBT 14317</strain>
    </source>
</reference>
<keyword evidence="2" id="KW-1133">Transmembrane helix</keyword>
<dbReference type="SMART" id="SM00240">
    <property type="entry name" value="FHA"/>
    <property type="match status" value="1"/>
</dbReference>
<dbReference type="PROSITE" id="PS50006">
    <property type="entry name" value="FHA_DOMAIN"/>
    <property type="match status" value="1"/>
</dbReference>
<dbReference type="AlphaFoldDB" id="A0A5N7CQM0"/>
<dbReference type="InterPro" id="IPR000253">
    <property type="entry name" value="FHA_dom"/>
</dbReference>
<feature type="region of interest" description="Disordered" evidence="1">
    <location>
        <begin position="628"/>
        <end position="648"/>
    </location>
</feature>